<accession>A0A0E3JJ69</accession>
<protein>
    <submittedName>
        <fullName evidence="1">Uncharacterized protein</fullName>
    </submittedName>
</protein>
<reference evidence="1 2" key="1">
    <citation type="journal article" date="2015" name="Genome Announc.">
        <title>Complete Genome Sequence of Bacillus megaterium Siphophage Stahl.</title>
        <authorList>
            <person name="Brizendine A.M."/>
            <person name="Rousseau S."/>
            <person name="Hernandez A.C."/>
            <person name="Kuty Everett G.F."/>
        </authorList>
    </citation>
    <scope>NUCLEOTIDE SEQUENCE [LARGE SCALE GENOMIC DNA]</scope>
</reference>
<dbReference type="RefSeq" id="YP_009203714.1">
    <property type="nucleotide sequence ID" value="NC_028856.1"/>
</dbReference>
<dbReference type="OrthoDB" id="21367at10239"/>
<reference evidence="2" key="2">
    <citation type="submission" date="2015-01" db="EMBL/GenBank/DDBJ databases">
        <title>Complete Genome of Bacillus megaterium Siphophage Stahl.</title>
        <authorList>
            <person name="Brizendine A.M."/>
            <person name="Rousseau S."/>
            <person name="Hernandez A.C."/>
            <person name="Everett G.F.K."/>
        </authorList>
    </citation>
    <scope>NUCLEOTIDE SEQUENCE [LARGE SCALE GENOMIC DNA]</scope>
</reference>
<keyword evidence="2" id="KW-1185">Reference proteome</keyword>
<dbReference type="EMBL" id="KP696447">
    <property type="protein sequence ID" value="AKA61538.1"/>
    <property type="molecule type" value="Genomic_DNA"/>
</dbReference>
<proteinExistence type="predicted"/>
<name>A0A0E3JJ69_9CAUD</name>
<dbReference type="KEGG" id="vg:26647913"/>
<sequence>MLYEYINMINRTTKEGIQAIYITVRKRKKLHVITNDLNMIHRITNNATQYETQYMTGYEYKKRIAEANKKGYEVS</sequence>
<dbReference type="Proteomes" id="UP000033015">
    <property type="component" value="Segment"/>
</dbReference>
<evidence type="ECO:0000313" key="1">
    <source>
        <dbReference type="EMBL" id="AKA61538.1"/>
    </source>
</evidence>
<organism evidence="1 2">
    <name type="scientific">Bacillus phage Stahl</name>
    <dbReference type="NCBI Taxonomy" id="1610832"/>
    <lineage>
        <taxon>Viruses</taxon>
        <taxon>Duplodnaviria</taxon>
        <taxon>Heunggongvirae</taxon>
        <taxon>Uroviricota</taxon>
        <taxon>Caudoviricetes</taxon>
        <taxon>Slashvirus</taxon>
        <taxon>Slashvirus stahl</taxon>
    </lineage>
</organism>
<dbReference type="GeneID" id="26647913"/>
<evidence type="ECO:0000313" key="2">
    <source>
        <dbReference type="Proteomes" id="UP000033015"/>
    </source>
</evidence>
<gene>
    <name evidence="1" type="ORF">CPT_Stahl110</name>
</gene>